<dbReference type="InterPro" id="IPR009080">
    <property type="entry name" value="tRNAsynth_Ia_anticodon-bd"/>
</dbReference>
<feature type="short sequence motif" description="'KMSKS' region" evidence="12">
    <location>
        <begin position="266"/>
        <end position="270"/>
    </location>
</feature>
<evidence type="ECO:0000256" key="4">
    <source>
        <dbReference type="ARBA" id="ARBA00022598"/>
    </source>
</evidence>
<dbReference type="SUPFAM" id="SSF52374">
    <property type="entry name" value="Nucleotidylyl transferase"/>
    <property type="match status" value="1"/>
</dbReference>
<evidence type="ECO:0000256" key="3">
    <source>
        <dbReference type="ARBA" id="ARBA00022490"/>
    </source>
</evidence>
<keyword evidence="6 12" id="KW-0547">Nucleotide-binding</keyword>
<dbReference type="InterPro" id="IPR015803">
    <property type="entry name" value="Cys-tRNA-ligase"/>
</dbReference>
<organism evidence="14 15">
    <name type="scientific">Candidatus Undinarchaeum marinum</name>
    <dbReference type="NCBI Taxonomy" id="2756141"/>
    <lineage>
        <taxon>Archaea</taxon>
        <taxon>Candidatus Undinarchaeota</taxon>
        <taxon>Candidatus Undinarchaeia</taxon>
        <taxon>Candidatus Undinarchaeales</taxon>
        <taxon>Candidatus Undinarchaeaceae</taxon>
        <taxon>Candidatus Undinarchaeum</taxon>
    </lineage>
</organism>
<keyword evidence="15" id="KW-1185">Reference proteome</keyword>
<evidence type="ECO:0000256" key="10">
    <source>
        <dbReference type="ARBA" id="ARBA00023146"/>
    </source>
</evidence>
<feature type="binding site" evidence="12">
    <location>
        <position position="29"/>
    </location>
    <ligand>
        <name>Zn(2+)</name>
        <dbReference type="ChEBI" id="CHEBI:29105"/>
    </ligand>
</feature>
<proteinExistence type="inferred from homology"/>
<keyword evidence="3 12" id="KW-0963">Cytoplasm</keyword>
<dbReference type="SUPFAM" id="SSF47323">
    <property type="entry name" value="Anticodon-binding domain of a subclass of class I aminoacyl-tRNA synthetases"/>
    <property type="match status" value="1"/>
</dbReference>
<dbReference type="GO" id="GO:0004817">
    <property type="term" value="F:cysteine-tRNA ligase activity"/>
    <property type="evidence" value="ECO:0007669"/>
    <property type="project" value="UniProtKB-UniRule"/>
</dbReference>
<dbReference type="EMBL" id="DVAD01000015">
    <property type="protein sequence ID" value="HIJ99755.1"/>
    <property type="molecule type" value="Genomic_DNA"/>
</dbReference>
<dbReference type="PANTHER" id="PTHR10890:SF3">
    <property type="entry name" value="CYSTEINE--TRNA LIGASE, CYTOPLASMIC"/>
    <property type="match status" value="1"/>
</dbReference>
<comment type="subcellular location">
    <subcellularLocation>
        <location evidence="1 12">Cytoplasm</location>
    </subcellularLocation>
</comment>
<dbReference type="GO" id="GO:0006423">
    <property type="term" value="P:cysteinyl-tRNA aminoacylation"/>
    <property type="evidence" value="ECO:0007669"/>
    <property type="project" value="UniProtKB-UniRule"/>
</dbReference>
<dbReference type="GO" id="GO:0008270">
    <property type="term" value="F:zinc ion binding"/>
    <property type="evidence" value="ECO:0007669"/>
    <property type="project" value="UniProtKB-UniRule"/>
</dbReference>
<evidence type="ECO:0000256" key="11">
    <source>
        <dbReference type="ARBA" id="ARBA00047398"/>
    </source>
</evidence>
<feature type="binding site" evidence="12">
    <location>
        <position position="209"/>
    </location>
    <ligand>
        <name>Zn(2+)</name>
        <dbReference type="ChEBI" id="CHEBI:29105"/>
    </ligand>
</feature>
<protein>
    <recommendedName>
        <fullName evidence="12">Cysteine--tRNA ligase</fullName>
        <ecNumber evidence="12">6.1.1.16</ecNumber>
    </recommendedName>
    <alternativeName>
        <fullName evidence="12">Cysteinyl-tRNA synthetase</fullName>
        <shortName evidence="12">CysRS</shortName>
    </alternativeName>
</protein>
<dbReference type="InterPro" id="IPR024909">
    <property type="entry name" value="Cys-tRNA/MSH_ligase"/>
</dbReference>
<feature type="binding site" evidence="12">
    <location>
        <position position="269"/>
    </location>
    <ligand>
        <name>ATP</name>
        <dbReference type="ChEBI" id="CHEBI:30616"/>
    </ligand>
</feature>
<evidence type="ECO:0000256" key="8">
    <source>
        <dbReference type="ARBA" id="ARBA00022840"/>
    </source>
</evidence>
<evidence type="ECO:0000256" key="2">
    <source>
        <dbReference type="ARBA" id="ARBA00005594"/>
    </source>
</evidence>
<dbReference type="CDD" id="cd00672">
    <property type="entry name" value="CysRS_core"/>
    <property type="match status" value="1"/>
</dbReference>
<accession>A0A832V0C5</accession>
<keyword evidence="10 12" id="KW-0030">Aminoacyl-tRNA synthetase</keyword>
<name>A0A832V0C5_9ARCH</name>
<dbReference type="PANTHER" id="PTHR10890">
    <property type="entry name" value="CYSTEINYL-TRNA SYNTHETASE"/>
    <property type="match status" value="1"/>
</dbReference>
<dbReference type="Proteomes" id="UP000604391">
    <property type="component" value="Unassembled WGS sequence"/>
</dbReference>
<gene>
    <name evidence="12" type="primary">cysS</name>
    <name evidence="14" type="ORF">H1011_02945</name>
</gene>
<comment type="cofactor">
    <cofactor evidence="12">
        <name>Zn(2+)</name>
        <dbReference type="ChEBI" id="CHEBI:29105"/>
    </cofactor>
    <text evidence="12">Binds 1 zinc ion per subunit.</text>
</comment>
<evidence type="ECO:0000256" key="9">
    <source>
        <dbReference type="ARBA" id="ARBA00022917"/>
    </source>
</evidence>
<dbReference type="AlphaFoldDB" id="A0A832V0C5"/>
<dbReference type="InterPro" id="IPR015273">
    <property type="entry name" value="Cys-tRNA-synt_Ia_DALR"/>
</dbReference>
<dbReference type="HAMAP" id="MF_00041">
    <property type="entry name" value="Cys_tRNA_synth"/>
    <property type="match status" value="1"/>
</dbReference>
<keyword evidence="5 12" id="KW-0479">Metal-binding</keyword>
<dbReference type="GO" id="GO:0005524">
    <property type="term" value="F:ATP binding"/>
    <property type="evidence" value="ECO:0007669"/>
    <property type="project" value="UniProtKB-UniRule"/>
</dbReference>
<evidence type="ECO:0000256" key="1">
    <source>
        <dbReference type="ARBA" id="ARBA00004496"/>
    </source>
</evidence>
<dbReference type="SMART" id="SM00840">
    <property type="entry name" value="DALR_2"/>
    <property type="match status" value="1"/>
</dbReference>
<evidence type="ECO:0000313" key="15">
    <source>
        <dbReference type="Proteomes" id="UP000604391"/>
    </source>
</evidence>
<keyword evidence="9 12" id="KW-0648">Protein biosynthesis</keyword>
<comment type="caution">
    <text evidence="14">The sequence shown here is derived from an EMBL/GenBank/DDBJ whole genome shotgun (WGS) entry which is preliminary data.</text>
</comment>
<comment type="catalytic activity">
    <reaction evidence="11 12">
        <text>tRNA(Cys) + L-cysteine + ATP = L-cysteinyl-tRNA(Cys) + AMP + diphosphate</text>
        <dbReference type="Rhea" id="RHEA:17773"/>
        <dbReference type="Rhea" id="RHEA-COMP:9661"/>
        <dbReference type="Rhea" id="RHEA-COMP:9679"/>
        <dbReference type="ChEBI" id="CHEBI:30616"/>
        <dbReference type="ChEBI" id="CHEBI:33019"/>
        <dbReference type="ChEBI" id="CHEBI:35235"/>
        <dbReference type="ChEBI" id="CHEBI:78442"/>
        <dbReference type="ChEBI" id="CHEBI:78517"/>
        <dbReference type="ChEBI" id="CHEBI:456215"/>
        <dbReference type="EC" id="6.1.1.16"/>
    </reaction>
</comment>
<dbReference type="Pfam" id="PF09190">
    <property type="entry name" value="DALR_2"/>
    <property type="match status" value="1"/>
</dbReference>
<evidence type="ECO:0000313" key="14">
    <source>
        <dbReference type="EMBL" id="HIJ99755.1"/>
    </source>
</evidence>
<comment type="similarity">
    <text evidence="2 12">Belongs to the class-I aminoacyl-tRNA synthetase family.</text>
</comment>
<dbReference type="Gene3D" id="3.40.50.620">
    <property type="entry name" value="HUPs"/>
    <property type="match status" value="1"/>
</dbReference>
<keyword evidence="8 12" id="KW-0067">ATP-binding</keyword>
<dbReference type="FunFam" id="3.40.50.620:FF:000009">
    <property type="entry name" value="Cysteine--tRNA ligase"/>
    <property type="match status" value="1"/>
</dbReference>
<dbReference type="Pfam" id="PF01406">
    <property type="entry name" value="tRNA-synt_1e"/>
    <property type="match status" value="1"/>
</dbReference>
<keyword evidence="7 12" id="KW-0862">Zinc</keyword>
<evidence type="ECO:0000259" key="13">
    <source>
        <dbReference type="SMART" id="SM00840"/>
    </source>
</evidence>
<dbReference type="PRINTS" id="PR00983">
    <property type="entry name" value="TRNASYNTHCYS"/>
</dbReference>
<dbReference type="Gene3D" id="1.20.120.1910">
    <property type="entry name" value="Cysteine-tRNA ligase, C-terminal anti-codon recognition domain"/>
    <property type="match status" value="1"/>
</dbReference>
<evidence type="ECO:0000256" key="6">
    <source>
        <dbReference type="ARBA" id="ARBA00022741"/>
    </source>
</evidence>
<dbReference type="GO" id="GO:0005737">
    <property type="term" value="C:cytoplasm"/>
    <property type="evidence" value="ECO:0007669"/>
    <property type="project" value="UniProtKB-SubCell"/>
</dbReference>
<feature type="short sequence motif" description="'HIGH' region" evidence="12">
    <location>
        <begin position="31"/>
        <end position="41"/>
    </location>
</feature>
<dbReference type="InterPro" id="IPR032678">
    <property type="entry name" value="tRNA-synt_1_cat_dom"/>
</dbReference>
<keyword evidence="4 12" id="KW-0436">Ligase</keyword>
<dbReference type="NCBIfam" id="TIGR00435">
    <property type="entry name" value="cysS"/>
    <property type="match status" value="1"/>
</dbReference>
<dbReference type="InterPro" id="IPR014729">
    <property type="entry name" value="Rossmann-like_a/b/a_fold"/>
</dbReference>
<feature type="domain" description="Cysteinyl-tRNA synthetase class Ia DALR" evidence="13">
    <location>
        <begin position="355"/>
        <end position="421"/>
    </location>
</feature>
<evidence type="ECO:0000256" key="5">
    <source>
        <dbReference type="ARBA" id="ARBA00022723"/>
    </source>
</evidence>
<dbReference type="EC" id="6.1.1.16" evidence="12"/>
<feature type="binding site" evidence="12">
    <location>
        <position position="234"/>
    </location>
    <ligand>
        <name>Zn(2+)</name>
        <dbReference type="ChEBI" id="CHEBI:29105"/>
    </ligand>
</feature>
<reference evidence="14 15" key="1">
    <citation type="journal article" name="Nat. Commun.">
        <title>Undinarchaeota illuminate DPANN phylogeny and the impact of gene transfer on archaeal evolution.</title>
        <authorList>
            <person name="Dombrowski N."/>
            <person name="Williams T.A."/>
            <person name="Sun J."/>
            <person name="Woodcroft B.J."/>
            <person name="Lee J.H."/>
            <person name="Minh B.Q."/>
            <person name="Rinke C."/>
            <person name="Spang A."/>
        </authorList>
    </citation>
    <scope>NUCLEOTIDE SEQUENCE [LARGE SCALE GENOMIC DNA]</scope>
    <source>
        <strain evidence="14">MAG_bin17</strain>
    </source>
</reference>
<evidence type="ECO:0000256" key="7">
    <source>
        <dbReference type="ARBA" id="ARBA00022833"/>
    </source>
</evidence>
<feature type="binding site" evidence="12">
    <location>
        <position position="238"/>
    </location>
    <ligand>
        <name>Zn(2+)</name>
        <dbReference type="ChEBI" id="CHEBI:29105"/>
    </ligand>
</feature>
<evidence type="ECO:0000256" key="12">
    <source>
        <dbReference type="HAMAP-Rule" id="MF_00041"/>
    </source>
</evidence>
<sequence length="494" mass="57282">MRQRIYNTLSGKKEDFKPRKRGKVHMYVCGPTVYDYSHLGHARAYVAFDVIRRYLEHSGNEVIYVNNLTDVNDKIIKRAEETMDTPESVAERFSDEFFIDMDALGVKRADFYPKVSEHMQEIIGMVAGLIEKGYAYESAGDVYFDTSKAKDYGKLSRQKMGKILAGARVKPNKKKKTQADFALWKNAGENEQKWKSPWGQGRPGWHIECSAMAMKYFGENLDIHAGGQDLVFPHHENEIAQSEAYSGTQFAKYWMHNGFVTVDREKMGKSLGNFFTVREILKKHRPEVVRYFLLSTQYRKPIDFTDKSLAEAKSSLEGIENSLANLKHAITIKQGSKKTKEDKEVLKKVEYHRKQFFAAMGDDFNTREAISSIHQMCTVLNAYLAEKPNNEVLRESLDSFEEFSQILNLFEEKDIDQDEEIIAHLRRLMRELEVKKLKDDYTVSGLMRLVLLEREKARKENNYESSDKIRESLSHMGIVIEDTEEGPRWQLRRT</sequence>